<sequence length="274" mass="29496">MNASLYSDKQQGVGTVHTGAKTMEPNTAAERPERSGEQPATGAAEVTAPGAATSAHTEETATAARGGERWWNGLGEMFSTLFWDIGLSIAVYYVLRACGVDVYPSMLGATVAAALRVVYVAVLPRRFDVFAAFMLSVWGVGLLLSFVSGDARFVLAKDSVPTGLAGLIFLGTAVAGRPMIYAVVRRTQGRTPRALAELEQRWATEPAFRRTLTAMTCVWGVGMLAEAVVRLPMIYLLPVDAATGLSGLMQLATFGLLTVYTVVHRKWATRHLRR</sequence>
<keyword evidence="2" id="KW-0812">Transmembrane</keyword>
<accession>A0ABP3J6D1</accession>
<protein>
    <recommendedName>
        <fullName evidence="5">Intracellular septation protein A</fullName>
    </recommendedName>
</protein>
<keyword evidence="2" id="KW-0472">Membrane</keyword>
<feature type="transmembrane region" description="Helical" evidence="2">
    <location>
        <begin position="102"/>
        <end position="122"/>
    </location>
</feature>
<dbReference type="NCBIfam" id="NF041646">
    <property type="entry name" value="VC0807_fam"/>
    <property type="match status" value="1"/>
</dbReference>
<dbReference type="EMBL" id="BAAABY010000003">
    <property type="protein sequence ID" value="GAA0443575.1"/>
    <property type="molecule type" value="Genomic_DNA"/>
</dbReference>
<organism evidence="3 4">
    <name type="scientific">Streptomyces olivaceiscleroticus</name>
    <dbReference type="NCBI Taxonomy" id="68245"/>
    <lineage>
        <taxon>Bacteria</taxon>
        <taxon>Bacillati</taxon>
        <taxon>Actinomycetota</taxon>
        <taxon>Actinomycetes</taxon>
        <taxon>Kitasatosporales</taxon>
        <taxon>Streptomycetaceae</taxon>
        <taxon>Streptomyces</taxon>
    </lineage>
</organism>
<feature type="transmembrane region" description="Helical" evidence="2">
    <location>
        <begin position="241"/>
        <end position="263"/>
    </location>
</feature>
<evidence type="ECO:0000313" key="4">
    <source>
        <dbReference type="Proteomes" id="UP001500909"/>
    </source>
</evidence>
<feature type="transmembrane region" description="Helical" evidence="2">
    <location>
        <begin position="160"/>
        <end position="184"/>
    </location>
</feature>
<dbReference type="RefSeq" id="WP_346092515.1">
    <property type="nucleotide sequence ID" value="NZ_BAAABY010000003.1"/>
</dbReference>
<feature type="compositionally biased region" description="Polar residues" evidence="1">
    <location>
        <begin position="1"/>
        <end position="13"/>
    </location>
</feature>
<evidence type="ECO:0000256" key="2">
    <source>
        <dbReference type="SAM" id="Phobius"/>
    </source>
</evidence>
<evidence type="ECO:0000313" key="3">
    <source>
        <dbReference type="EMBL" id="GAA0443575.1"/>
    </source>
</evidence>
<proteinExistence type="predicted"/>
<feature type="compositionally biased region" description="Low complexity" evidence="1">
    <location>
        <begin position="50"/>
        <end position="59"/>
    </location>
</feature>
<dbReference type="Proteomes" id="UP001500909">
    <property type="component" value="Unassembled WGS sequence"/>
</dbReference>
<reference evidence="4" key="1">
    <citation type="journal article" date="2019" name="Int. J. Syst. Evol. Microbiol.">
        <title>The Global Catalogue of Microorganisms (GCM) 10K type strain sequencing project: providing services to taxonomists for standard genome sequencing and annotation.</title>
        <authorList>
            <consortium name="The Broad Institute Genomics Platform"/>
            <consortium name="The Broad Institute Genome Sequencing Center for Infectious Disease"/>
            <person name="Wu L."/>
            <person name="Ma J."/>
        </authorList>
    </citation>
    <scope>NUCLEOTIDE SEQUENCE [LARGE SCALE GENOMIC DNA]</scope>
    <source>
        <strain evidence="4">JCM 4805</strain>
    </source>
</reference>
<keyword evidence="4" id="KW-1185">Reference proteome</keyword>
<evidence type="ECO:0000256" key="1">
    <source>
        <dbReference type="SAM" id="MobiDB-lite"/>
    </source>
</evidence>
<feature type="region of interest" description="Disordered" evidence="1">
    <location>
        <begin position="1"/>
        <end position="59"/>
    </location>
</feature>
<feature type="transmembrane region" description="Helical" evidence="2">
    <location>
        <begin position="211"/>
        <end position="235"/>
    </location>
</feature>
<feature type="transmembrane region" description="Helical" evidence="2">
    <location>
        <begin position="129"/>
        <end position="148"/>
    </location>
</feature>
<keyword evidence="2" id="KW-1133">Transmembrane helix</keyword>
<gene>
    <name evidence="3" type="ORF">GCM10010361_04400</name>
</gene>
<name>A0ABP3J6D1_9ACTN</name>
<comment type="caution">
    <text evidence="3">The sequence shown here is derived from an EMBL/GenBank/DDBJ whole genome shotgun (WGS) entry which is preliminary data.</text>
</comment>
<feature type="transmembrane region" description="Helical" evidence="2">
    <location>
        <begin position="78"/>
        <end position="96"/>
    </location>
</feature>
<evidence type="ECO:0008006" key="5">
    <source>
        <dbReference type="Google" id="ProtNLM"/>
    </source>
</evidence>